<dbReference type="SUPFAM" id="SSF54814">
    <property type="entry name" value="Prokaryotic type KH domain (KH-domain type II)"/>
    <property type="match status" value="1"/>
</dbReference>
<dbReference type="PANTHER" id="PTHR30473:SF2">
    <property type="entry name" value="PIN DOMAIN-CONTAINING PROTEIN"/>
    <property type="match status" value="1"/>
</dbReference>
<accession>A0A371R5U4</accession>
<dbReference type="Pfam" id="PF02562">
    <property type="entry name" value="PhoH"/>
    <property type="match status" value="1"/>
</dbReference>
<dbReference type="RefSeq" id="WP_116430420.1">
    <property type="nucleotide sequence ID" value="NZ_NMUF01000006.1"/>
</dbReference>
<dbReference type="GO" id="GO:0005524">
    <property type="term" value="F:ATP binding"/>
    <property type="evidence" value="ECO:0007669"/>
    <property type="project" value="UniProtKB-KW"/>
</dbReference>
<organism evidence="7 8">
    <name type="scientific">Pyrobaculum aerophilum</name>
    <dbReference type="NCBI Taxonomy" id="13773"/>
    <lineage>
        <taxon>Archaea</taxon>
        <taxon>Thermoproteota</taxon>
        <taxon>Thermoprotei</taxon>
        <taxon>Thermoproteales</taxon>
        <taxon>Thermoproteaceae</taxon>
        <taxon>Pyrobaculum</taxon>
    </lineage>
</organism>
<dbReference type="EMBL" id="NMUF01000006">
    <property type="protein sequence ID" value="RFA99400.1"/>
    <property type="molecule type" value="Genomic_DNA"/>
</dbReference>
<keyword evidence="1" id="KW-0547">Nucleotide-binding</keyword>
<evidence type="ECO:0000256" key="4">
    <source>
        <dbReference type="PROSITE-ProRule" id="PRU00117"/>
    </source>
</evidence>
<dbReference type="InterPro" id="IPR051451">
    <property type="entry name" value="PhoH2-like"/>
</dbReference>
<dbReference type="GO" id="GO:0005829">
    <property type="term" value="C:cytosol"/>
    <property type="evidence" value="ECO:0007669"/>
    <property type="project" value="TreeGrafter"/>
</dbReference>
<keyword evidence="3 4" id="KW-0694">RNA-binding</keyword>
<comment type="caution">
    <text evidence="7">The sequence shown here is derived from an EMBL/GenBank/DDBJ whole genome shotgun (WGS) entry which is preliminary data.</text>
</comment>
<evidence type="ECO:0000256" key="1">
    <source>
        <dbReference type="ARBA" id="ARBA00022741"/>
    </source>
</evidence>
<evidence type="ECO:0000256" key="3">
    <source>
        <dbReference type="ARBA" id="ARBA00022884"/>
    </source>
</evidence>
<dbReference type="InterPro" id="IPR009019">
    <property type="entry name" value="KH_sf_prok-type"/>
</dbReference>
<evidence type="ECO:0000259" key="6">
    <source>
        <dbReference type="Pfam" id="PF07650"/>
    </source>
</evidence>
<dbReference type="InterPro" id="IPR003714">
    <property type="entry name" value="PhoH"/>
</dbReference>
<dbReference type="Gene3D" id="3.30.300.20">
    <property type="match status" value="1"/>
</dbReference>
<name>A0A371R5U4_9CREN</name>
<dbReference type="Pfam" id="PF07650">
    <property type="entry name" value="KH_2"/>
    <property type="match status" value="1"/>
</dbReference>
<dbReference type="InterPro" id="IPR004044">
    <property type="entry name" value="KH_dom_type_2"/>
</dbReference>
<dbReference type="GO" id="GO:0003723">
    <property type="term" value="F:RNA binding"/>
    <property type="evidence" value="ECO:0007669"/>
    <property type="project" value="UniProtKB-UniRule"/>
</dbReference>
<feature type="domain" description="KH type-2" evidence="6">
    <location>
        <begin position="247"/>
        <end position="297"/>
    </location>
</feature>
<evidence type="ECO:0000259" key="5">
    <source>
        <dbReference type="Pfam" id="PF02562"/>
    </source>
</evidence>
<dbReference type="InterPro" id="IPR027417">
    <property type="entry name" value="P-loop_NTPase"/>
</dbReference>
<dbReference type="InterPro" id="IPR015946">
    <property type="entry name" value="KH_dom-like_a/b"/>
</dbReference>
<proteinExistence type="predicted"/>
<protein>
    <submittedName>
        <fullName evidence="7">Phosphate starvation-inducible protein PhoH</fullName>
    </submittedName>
</protein>
<dbReference type="AlphaFoldDB" id="A0A371R5U4"/>
<gene>
    <name evidence="7" type="ORF">CGL52_03280</name>
</gene>
<dbReference type="Gene3D" id="3.40.50.300">
    <property type="entry name" value="P-loop containing nucleotide triphosphate hydrolases"/>
    <property type="match status" value="1"/>
</dbReference>
<feature type="domain" description="PhoH-like protein" evidence="5">
    <location>
        <begin position="4"/>
        <end position="210"/>
    </location>
</feature>
<dbReference type="Proteomes" id="UP000256877">
    <property type="component" value="Unassembled WGS sequence"/>
</dbReference>
<dbReference type="OrthoDB" id="195574at2157"/>
<dbReference type="PROSITE" id="PS50084">
    <property type="entry name" value="KH_TYPE_1"/>
    <property type="match status" value="1"/>
</dbReference>
<keyword evidence="2" id="KW-0067">ATP-binding</keyword>
<dbReference type="SUPFAM" id="SSF52540">
    <property type="entry name" value="P-loop containing nucleoside triphosphate hydrolases"/>
    <property type="match status" value="1"/>
</dbReference>
<dbReference type="PANTHER" id="PTHR30473">
    <property type="entry name" value="PROTEIN PHOH"/>
    <property type="match status" value="1"/>
</dbReference>
<evidence type="ECO:0000313" key="7">
    <source>
        <dbReference type="EMBL" id="RFA99400.1"/>
    </source>
</evidence>
<reference evidence="7 8" key="1">
    <citation type="submission" date="2017-07" db="EMBL/GenBank/DDBJ databases">
        <title>Draft genome sequence of aerobic hyperthermophilic archaea, Pyrobaculum aerophilum YKB31 and YKB32.</title>
        <authorList>
            <person name="Mochizuki T."/>
            <person name="Berliner A.J."/>
            <person name="Yoshida-Takashima Y."/>
            <person name="Takaki Y."/>
            <person name="Nunoura T."/>
            <person name="Takai K."/>
        </authorList>
    </citation>
    <scope>NUCLEOTIDE SEQUENCE [LARGE SCALE GENOMIC DNA]</scope>
    <source>
        <strain evidence="7 8">YKB32</strain>
    </source>
</reference>
<evidence type="ECO:0000313" key="8">
    <source>
        <dbReference type="Proteomes" id="UP000256877"/>
    </source>
</evidence>
<sequence length="371" mass="41218">MFDKIKPMTVGQERAVNVLKDPDNELVGLFGPTGTGKSLISIAYGIWAVENGKAKRFIIARPIVDVATGEILTPEKLGEMYYKIASAYLEDILGPYADREYINKLLKEEKVIVTDVSYLRGRTFDESVIFLDDAQNVRPESAAEILIRLGRGSRLIVAGDPIFQKPADSEKDGATLLREALLGEEKAEVVDLGVKDIVRPGARRGIKLALELRMRKRQLSETEKYIYETARIFAPDADIITAVEFKADKDSLGIRGDNVPDAIVVVKEGQLGRVVGRGGERIKMIEGEAGARLRLLEMSLDFKQWVRAIHPVGWISKHIVDADFAGPELQVQVRKSEFGAFIGQRGAYVRLVDRVFRRLLGIGVRAVEAEE</sequence>
<evidence type="ECO:0000256" key="2">
    <source>
        <dbReference type="ARBA" id="ARBA00022840"/>
    </source>
</evidence>